<dbReference type="CDD" id="cd16936">
    <property type="entry name" value="HATPase_RsbW-like"/>
    <property type="match status" value="1"/>
</dbReference>
<keyword evidence="5" id="KW-1185">Reference proteome</keyword>
<organism evidence="4 5">
    <name type="scientific">Nocardiopsis metallicus</name>
    <dbReference type="NCBI Taxonomy" id="179819"/>
    <lineage>
        <taxon>Bacteria</taxon>
        <taxon>Bacillati</taxon>
        <taxon>Actinomycetota</taxon>
        <taxon>Actinomycetes</taxon>
        <taxon>Streptosporangiales</taxon>
        <taxon>Nocardiopsidaceae</taxon>
        <taxon>Nocardiopsis</taxon>
    </lineage>
</organism>
<dbReference type="Gene3D" id="3.30.565.10">
    <property type="entry name" value="Histidine kinase-like ATPase, C-terminal domain"/>
    <property type="match status" value="1"/>
</dbReference>
<comment type="caution">
    <text evidence="4">The sequence shown here is derived from an EMBL/GenBank/DDBJ whole genome shotgun (WGS) entry which is preliminary data.</text>
</comment>
<dbReference type="EMBL" id="JACHDO010000001">
    <property type="protein sequence ID" value="MBB5492295.1"/>
    <property type="molecule type" value="Genomic_DNA"/>
</dbReference>
<accession>A0A840WKC3</accession>
<dbReference type="InterPro" id="IPR050267">
    <property type="entry name" value="Anti-sigma-factor_SerPK"/>
</dbReference>
<proteinExistence type="predicted"/>
<keyword evidence="1" id="KW-0723">Serine/threonine-protein kinase</keyword>
<dbReference type="GO" id="GO:0004674">
    <property type="term" value="F:protein serine/threonine kinase activity"/>
    <property type="evidence" value="ECO:0007669"/>
    <property type="project" value="UniProtKB-KW"/>
</dbReference>
<dbReference type="InterPro" id="IPR003594">
    <property type="entry name" value="HATPase_dom"/>
</dbReference>
<name>A0A840WKC3_9ACTN</name>
<reference evidence="4 5" key="1">
    <citation type="submission" date="2020-08" db="EMBL/GenBank/DDBJ databases">
        <title>Sequencing the genomes of 1000 actinobacteria strains.</title>
        <authorList>
            <person name="Klenk H.-P."/>
        </authorList>
    </citation>
    <scope>NUCLEOTIDE SEQUENCE [LARGE SCALE GENOMIC DNA]</scope>
    <source>
        <strain evidence="4 5">DSM 44598</strain>
    </source>
</reference>
<feature type="region of interest" description="Disordered" evidence="2">
    <location>
        <begin position="1"/>
        <end position="26"/>
    </location>
</feature>
<evidence type="ECO:0000259" key="3">
    <source>
        <dbReference type="Pfam" id="PF13581"/>
    </source>
</evidence>
<dbReference type="InterPro" id="IPR036890">
    <property type="entry name" value="HATPase_C_sf"/>
</dbReference>
<evidence type="ECO:0000256" key="2">
    <source>
        <dbReference type="SAM" id="MobiDB-lite"/>
    </source>
</evidence>
<evidence type="ECO:0000313" key="4">
    <source>
        <dbReference type="EMBL" id="MBB5492295.1"/>
    </source>
</evidence>
<dbReference type="SUPFAM" id="SSF55874">
    <property type="entry name" value="ATPase domain of HSP90 chaperone/DNA topoisomerase II/histidine kinase"/>
    <property type="match status" value="1"/>
</dbReference>
<keyword evidence="1" id="KW-0418">Kinase</keyword>
<sequence length="140" mass="15289">MQCIAPKPAHTRPERQARHSFPGLPHQVGEARRWALKTLTSWGQEAPEQFPLVVTELATNALDHTHSGGAGGQFTLRLALHAGHIRITVRDAGPRQGRTPTRRTPNLSAQHGRGLTLVDALTRAWGPLKIGTGVWAEVPR</sequence>
<evidence type="ECO:0000313" key="5">
    <source>
        <dbReference type="Proteomes" id="UP000579647"/>
    </source>
</evidence>
<protein>
    <submittedName>
        <fullName evidence="4">Anti-sigma regulatory factor (Ser/Thr protein kinase)</fullName>
    </submittedName>
</protein>
<dbReference type="Pfam" id="PF13581">
    <property type="entry name" value="HATPase_c_2"/>
    <property type="match status" value="1"/>
</dbReference>
<feature type="domain" description="Histidine kinase/HSP90-like ATPase" evidence="3">
    <location>
        <begin position="21"/>
        <end position="123"/>
    </location>
</feature>
<dbReference type="RefSeq" id="WP_184365789.1">
    <property type="nucleotide sequence ID" value="NZ_BAAAKM010000123.1"/>
</dbReference>
<evidence type="ECO:0000256" key="1">
    <source>
        <dbReference type="ARBA" id="ARBA00022527"/>
    </source>
</evidence>
<dbReference type="Proteomes" id="UP000579647">
    <property type="component" value="Unassembled WGS sequence"/>
</dbReference>
<dbReference type="PANTHER" id="PTHR35526:SF3">
    <property type="entry name" value="ANTI-SIGMA-F FACTOR RSBW"/>
    <property type="match status" value="1"/>
</dbReference>
<gene>
    <name evidence="4" type="ORF">HNR07_003432</name>
</gene>
<dbReference type="AlphaFoldDB" id="A0A840WKC3"/>
<dbReference type="PANTHER" id="PTHR35526">
    <property type="entry name" value="ANTI-SIGMA-F FACTOR RSBW-RELATED"/>
    <property type="match status" value="1"/>
</dbReference>
<keyword evidence="1" id="KW-0808">Transferase</keyword>